<name>A0A6V7RTJ2_PLAVN</name>
<dbReference type="InterPro" id="IPR023395">
    <property type="entry name" value="MCP_dom_sf"/>
</dbReference>
<dbReference type="VEuPathDB" id="PlasmoDB:PVLDE_0200570"/>
<evidence type="ECO:0000256" key="7">
    <source>
        <dbReference type="ARBA" id="ARBA00023128"/>
    </source>
</evidence>
<proteinExistence type="inferred from homology"/>
<evidence type="ECO:0000313" key="13">
    <source>
        <dbReference type="Proteomes" id="UP000515308"/>
    </source>
</evidence>
<dbReference type="Gene3D" id="1.50.40.10">
    <property type="entry name" value="Mitochondrial carrier domain"/>
    <property type="match status" value="1"/>
</dbReference>
<dbReference type="PANTHER" id="PTHR45758">
    <property type="entry name" value="MITOFERRIN-1-RELATED"/>
    <property type="match status" value="1"/>
</dbReference>
<feature type="transmembrane region" description="Helical" evidence="11">
    <location>
        <begin position="202"/>
        <end position="222"/>
    </location>
</feature>
<keyword evidence="7" id="KW-0496">Mitochondrion</keyword>
<evidence type="ECO:0000256" key="4">
    <source>
        <dbReference type="ARBA" id="ARBA00022692"/>
    </source>
</evidence>
<feature type="transmembrane region" description="Helical" evidence="11">
    <location>
        <begin position="143"/>
        <end position="164"/>
    </location>
</feature>
<organism evidence="12 13">
    <name type="scientific">Plasmodium vinckei lentum</name>
    <dbReference type="NCBI Taxonomy" id="138297"/>
    <lineage>
        <taxon>Eukaryota</taxon>
        <taxon>Sar</taxon>
        <taxon>Alveolata</taxon>
        <taxon>Apicomplexa</taxon>
        <taxon>Aconoidasida</taxon>
        <taxon>Haemosporida</taxon>
        <taxon>Plasmodiidae</taxon>
        <taxon>Plasmodium</taxon>
        <taxon>Plasmodium (Vinckeia)</taxon>
    </lineage>
</organism>
<evidence type="ECO:0000256" key="2">
    <source>
        <dbReference type="ARBA" id="ARBA00006375"/>
    </source>
</evidence>
<dbReference type="GO" id="GO:0031966">
    <property type="term" value="C:mitochondrial membrane"/>
    <property type="evidence" value="ECO:0007669"/>
    <property type="project" value="UniProtKB-SubCell"/>
</dbReference>
<dbReference type="AlphaFoldDB" id="A0A6V7RTJ2"/>
<feature type="repeat" description="Solcar" evidence="9">
    <location>
        <begin position="17"/>
        <end position="121"/>
    </location>
</feature>
<keyword evidence="3 10" id="KW-0813">Transport</keyword>
<keyword evidence="6 11" id="KW-1133">Transmembrane helix</keyword>
<dbReference type="GO" id="GO:0015093">
    <property type="term" value="F:ferrous iron transmembrane transporter activity"/>
    <property type="evidence" value="ECO:0007669"/>
    <property type="project" value="TreeGrafter"/>
</dbReference>
<dbReference type="Pfam" id="PF00153">
    <property type="entry name" value="Mito_carr"/>
    <property type="match status" value="3"/>
</dbReference>
<accession>A0A6V7RTJ2</accession>
<dbReference type="Proteomes" id="UP000515308">
    <property type="component" value="Chromosome PVLDE_02"/>
</dbReference>
<dbReference type="SUPFAM" id="SSF103506">
    <property type="entry name" value="Mitochondrial carrier"/>
    <property type="match status" value="1"/>
</dbReference>
<dbReference type="PANTHER" id="PTHR45758:SF19">
    <property type="entry name" value="CARRIER PROTEIN, PUTATIVE-RELATED"/>
    <property type="match status" value="1"/>
</dbReference>
<dbReference type="EMBL" id="LR865364">
    <property type="protein sequence ID" value="CAD2084509.1"/>
    <property type="molecule type" value="Genomic_DNA"/>
</dbReference>
<evidence type="ECO:0000256" key="11">
    <source>
        <dbReference type="SAM" id="Phobius"/>
    </source>
</evidence>
<keyword evidence="5" id="KW-0677">Repeat</keyword>
<dbReference type="InterPro" id="IPR002067">
    <property type="entry name" value="MCP"/>
</dbReference>
<feature type="repeat" description="Solcar" evidence="9">
    <location>
        <begin position="141"/>
        <end position="229"/>
    </location>
</feature>
<keyword evidence="8 9" id="KW-0472">Membrane</keyword>
<evidence type="ECO:0000256" key="9">
    <source>
        <dbReference type="PROSITE-ProRule" id="PRU00282"/>
    </source>
</evidence>
<evidence type="ECO:0000256" key="6">
    <source>
        <dbReference type="ARBA" id="ARBA00022989"/>
    </source>
</evidence>
<feature type="repeat" description="Solcar" evidence="9">
    <location>
        <begin position="258"/>
        <end position="345"/>
    </location>
</feature>
<comment type="subcellular location">
    <subcellularLocation>
        <location evidence="1">Mitochondrion membrane</location>
        <topology evidence="1">Multi-pass membrane protein</topology>
    </subcellularLocation>
</comment>
<evidence type="ECO:0000313" key="12">
    <source>
        <dbReference type="EMBL" id="CAD2084509.1"/>
    </source>
</evidence>
<feature type="transmembrane region" description="Helical" evidence="11">
    <location>
        <begin position="21"/>
        <end position="40"/>
    </location>
</feature>
<feature type="transmembrane region" description="Helical" evidence="11">
    <location>
        <begin position="93"/>
        <end position="118"/>
    </location>
</feature>
<protein>
    <submittedName>
        <fullName evidence="12">Mitochondrial carrier protein, putative</fullName>
    </submittedName>
</protein>
<reference evidence="12 13" key="1">
    <citation type="submission" date="2020-08" db="EMBL/GenBank/DDBJ databases">
        <authorList>
            <person name="Ramaprasad A."/>
        </authorList>
    </citation>
    <scope>NUCLEOTIDE SEQUENCE [LARGE SCALE GENOMIC DNA]</scope>
</reference>
<dbReference type="PRINTS" id="PR00926">
    <property type="entry name" value="MITOCARRIER"/>
</dbReference>
<sequence length="349" mass="40272">MEKKQQDVIEKNELDSNNMTQTLYGSIIASTITRIVLYPFDTIKVNKQVSIIKNNLNSGSNITHHPSYSKNVLSTRQSPFLFSFISQFGFKGLYTGFIFSSLTTIPATSFYFCCYEYLKCLKFNKKINEENKNNWESSRISNFLSYCSLAIFSEAISCTIFVPIDTIKERLQAQKYLGLKEYTNSYHLIKSFIHKEGIPRLYRGYTSTCLTYGLFCGSFFFLQNVNKKIISNYIKNVNIIMTGNDLMKTLKIEESDFNKFSLNLASSFISGIITSPLEIVRIRLQLQEKDKTSFYYKNSFDGIKSLWREGQGGFLNLFKGNLYRCFLVCLSMSMNVTLIDMYKNFVSSK</sequence>
<evidence type="ECO:0000256" key="10">
    <source>
        <dbReference type="RuleBase" id="RU000488"/>
    </source>
</evidence>
<dbReference type="PROSITE" id="PS50920">
    <property type="entry name" value="SOLCAR"/>
    <property type="match status" value="3"/>
</dbReference>
<keyword evidence="4 9" id="KW-0812">Transmembrane</keyword>
<evidence type="ECO:0000256" key="3">
    <source>
        <dbReference type="ARBA" id="ARBA00022448"/>
    </source>
</evidence>
<gene>
    <name evidence="12" type="ORF">PVLDE_0200570</name>
</gene>
<evidence type="ECO:0000256" key="8">
    <source>
        <dbReference type="ARBA" id="ARBA00023136"/>
    </source>
</evidence>
<evidence type="ECO:0000256" key="5">
    <source>
        <dbReference type="ARBA" id="ARBA00022737"/>
    </source>
</evidence>
<dbReference type="GO" id="GO:0048250">
    <property type="term" value="P:iron import into the mitochondrion"/>
    <property type="evidence" value="ECO:0007669"/>
    <property type="project" value="TreeGrafter"/>
</dbReference>
<comment type="similarity">
    <text evidence="2 10">Belongs to the mitochondrial carrier (TC 2.A.29) family.</text>
</comment>
<dbReference type="InterPro" id="IPR018108">
    <property type="entry name" value="MCP_transmembrane"/>
</dbReference>
<evidence type="ECO:0000256" key="1">
    <source>
        <dbReference type="ARBA" id="ARBA00004225"/>
    </source>
</evidence>